<dbReference type="SUPFAM" id="SSF46785">
    <property type="entry name" value="Winged helix' DNA-binding domain"/>
    <property type="match status" value="2"/>
</dbReference>
<dbReference type="Proteomes" id="UP000253940">
    <property type="component" value="Chromosome"/>
</dbReference>
<dbReference type="PANTHER" id="PTHR34298">
    <property type="entry name" value="SEGREGATION AND CONDENSATION PROTEIN B"/>
    <property type="match status" value="1"/>
</dbReference>
<dbReference type="NCBIfam" id="TIGR00281">
    <property type="entry name" value="SMC-Scp complex subunit ScpB"/>
    <property type="match status" value="1"/>
</dbReference>
<dbReference type="AlphaFoldDB" id="A0A345PB62"/>
<keyword evidence="1" id="KW-0963">Cytoplasm</keyword>
<dbReference type="EMBL" id="CP031222">
    <property type="protein sequence ID" value="AXI04521.1"/>
    <property type="molecule type" value="Genomic_DNA"/>
</dbReference>
<sequence length="191" mass="21434">MDTGHVLRILEAVLFASETPVSLLMLRQALEGEYDQQNGQKLTNAQIESWLNQLSIKLVDSALELAKTASGYRIQVRPEYAVVVARLWPERPTRLSQALLETLSVIAYRQPVTRADIEQLRGVTVNSQILRTLFERQWIAEDGFRPVAGKPALIVTTKHFLDAFGLESLEHLPELQELEKIAQGLTSSTAE</sequence>
<dbReference type="InterPro" id="IPR036388">
    <property type="entry name" value="WH-like_DNA-bd_sf"/>
</dbReference>
<dbReference type="RefSeq" id="WP_114900585.1">
    <property type="nucleotide sequence ID" value="NZ_CP031222.1"/>
</dbReference>
<protein>
    <submittedName>
        <fullName evidence="5">SMC-Scp complex subunit ScpB</fullName>
    </submittedName>
</protein>
<dbReference type="PIRSF" id="PIRSF019345">
    <property type="entry name" value="ScpB"/>
    <property type="match status" value="1"/>
</dbReference>
<dbReference type="InterPro" id="IPR005234">
    <property type="entry name" value="ScpB_csome_segregation"/>
</dbReference>
<name>A0A345PB62_9GAMM</name>
<dbReference type="GO" id="GO:0051304">
    <property type="term" value="P:chromosome separation"/>
    <property type="evidence" value="ECO:0007669"/>
    <property type="project" value="InterPro"/>
</dbReference>
<evidence type="ECO:0000313" key="6">
    <source>
        <dbReference type="Proteomes" id="UP000253940"/>
    </source>
</evidence>
<gene>
    <name evidence="5" type="primary">scpB</name>
    <name evidence="5" type="ORF">HYN46_03855</name>
</gene>
<dbReference type="GO" id="GO:0051301">
    <property type="term" value="P:cell division"/>
    <property type="evidence" value="ECO:0007669"/>
    <property type="project" value="UniProtKB-KW"/>
</dbReference>
<evidence type="ECO:0000256" key="1">
    <source>
        <dbReference type="ARBA" id="ARBA00022490"/>
    </source>
</evidence>
<evidence type="ECO:0000256" key="2">
    <source>
        <dbReference type="ARBA" id="ARBA00022618"/>
    </source>
</evidence>
<dbReference type="InterPro" id="IPR036390">
    <property type="entry name" value="WH_DNA-bd_sf"/>
</dbReference>
<keyword evidence="4" id="KW-0131">Cell cycle</keyword>
<proteinExistence type="predicted"/>
<dbReference type="OrthoDB" id="9806226at2"/>
<organism evidence="5 6">
    <name type="scientific">Aquirhabdus parva</name>
    <dbReference type="NCBI Taxonomy" id="2283318"/>
    <lineage>
        <taxon>Bacteria</taxon>
        <taxon>Pseudomonadati</taxon>
        <taxon>Pseudomonadota</taxon>
        <taxon>Gammaproteobacteria</taxon>
        <taxon>Moraxellales</taxon>
        <taxon>Moraxellaceae</taxon>
        <taxon>Aquirhabdus</taxon>
    </lineage>
</organism>
<evidence type="ECO:0000313" key="5">
    <source>
        <dbReference type="EMBL" id="AXI04521.1"/>
    </source>
</evidence>
<reference evidence="5 6" key="1">
    <citation type="submission" date="2018-07" db="EMBL/GenBank/DDBJ databases">
        <title>Genome sequencing of Moraxellaceae gen. HYN0046.</title>
        <authorList>
            <person name="Kim M."/>
            <person name="Yi H."/>
        </authorList>
    </citation>
    <scope>NUCLEOTIDE SEQUENCE [LARGE SCALE GENOMIC DNA]</scope>
    <source>
        <strain evidence="5 6">HYN0046</strain>
    </source>
</reference>
<accession>A0A345PB62</accession>
<dbReference type="PANTHER" id="PTHR34298:SF2">
    <property type="entry name" value="SEGREGATION AND CONDENSATION PROTEIN B"/>
    <property type="match status" value="1"/>
</dbReference>
<evidence type="ECO:0000256" key="3">
    <source>
        <dbReference type="ARBA" id="ARBA00022829"/>
    </source>
</evidence>
<dbReference type="Pfam" id="PF04079">
    <property type="entry name" value="SMC_ScpB"/>
    <property type="match status" value="1"/>
</dbReference>
<evidence type="ECO:0000256" key="4">
    <source>
        <dbReference type="ARBA" id="ARBA00023306"/>
    </source>
</evidence>
<dbReference type="Gene3D" id="1.10.10.10">
    <property type="entry name" value="Winged helix-like DNA-binding domain superfamily/Winged helix DNA-binding domain"/>
    <property type="match status" value="2"/>
</dbReference>
<keyword evidence="2" id="KW-0132">Cell division</keyword>
<keyword evidence="3" id="KW-0159">Chromosome partition</keyword>
<keyword evidence="6" id="KW-1185">Reference proteome</keyword>
<dbReference type="KEGG" id="mbah:HYN46_03855"/>